<proteinExistence type="inferred from homology"/>
<feature type="domain" description="Glycosyl hydrolase family 13 catalytic" evidence="4">
    <location>
        <begin position="14"/>
        <end position="403"/>
    </location>
</feature>
<protein>
    <submittedName>
        <fullName evidence="5">Alpha-glucosidase</fullName>
    </submittedName>
</protein>
<dbReference type="CDD" id="cd11330">
    <property type="entry name" value="AmyAc_OligoGlu"/>
    <property type="match status" value="1"/>
</dbReference>
<dbReference type="Gene3D" id="3.90.400.10">
    <property type="entry name" value="Oligo-1,6-glucosidase, Domain 2"/>
    <property type="match status" value="1"/>
</dbReference>
<dbReference type="PANTHER" id="PTHR10357">
    <property type="entry name" value="ALPHA-AMYLASE FAMILY MEMBER"/>
    <property type="match status" value="1"/>
</dbReference>
<comment type="caution">
    <text evidence="5">The sequence shown here is derived from an EMBL/GenBank/DDBJ whole genome shotgun (WGS) entry which is preliminary data.</text>
</comment>
<reference evidence="6" key="1">
    <citation type="submission" date="2017-05" db="EMBL/GenBank/DDBJ databases">
        <authorList>
            <person name="Barney B.M."/>
        </authorList>
    </citation>
    <scope>NUCLEOTIDE SEQUENCE [LARGE SCALE GENOMIC DNA]</scope>
    <source>
        <strain evidence="6">PSBB022</strain>
    </source>
</reference>
<evidence type="ECO:0000256" key="1">
    <source>
        <dbReference type="ARBA" id="ARBA00008061"/>
    </source>
</evidence>
<keyword evidence="6" id="KW-1185">Reference proteome</keyword>
<dbReference type="EMBL" id="NHNI01000001">
    <property type="protein sequence ID" value="OZY86802.1"/>
    <property type="molecule type" value="Genomic_DNA"/>
</dbReference>
<dbReference type="Pfam" id="PF00128">
    <property type="entry name" value="Alpha-amylase"/>
    <property type="match status" value="1"/>
</dbReference>
<comment type="similarity">
    <text evidence="1">Belongs to the glycosyl hydrolase 13 family.</text>
</comment>
<dbReference type="SUPFAM" id="SSF51445">
    <property type="entry name" value="(Trans)glycosidases"/>
    <property type="match status" value="1"/>
</dbReference>
<dbReference type="AlphaFoldDB" id="A0A266QAC4"/>
<dbReference type="SUPFAM" id="SSF51011">
    <property type="entry name" value="Glycosyl hydrolase domain"/>
    <property type="match status" value="1"/>
</dbReference>
<dbReference type="InterPro" id="IPR017853">
    <property type="entry name" value="GH"/>
</dbReference>
<dbReference type="PANTHER" id="PTHR10357:SF179">
    <property type="entry name" value="NEUTRAL AND BASIC AMINO ACID TRANSPORT PROTEIN RBAT"/>
    <property type="match status" value="1"/>
</dbReference>
<name>A0A266QAC4_9GAMM</name>
<evidence type="ECO:0000256" key="2">
    <source>
        <dbReference type="ARBA" id="ARBA00022801"/>
    </source>
</evidence>
<keyword evidence="2" id="KW-0378">Hydrolase</keyword>
<evidence type="ECO:0000313" key="5">
    <source>
        <dbReference type="EMBL" id="OZY86802.1"/>
    </source>
</evidence>
<evidence type="ECO:0000259" key="4">
    <source>
        <dbReference type="SMART" id="SM00642"/>
    </source>
</evidence>
<dbReference type="GO" id="GO:0004556">
    <property type="term" value="F:alpha-amylase activity"/>
    <property type="evidence" value="ECO:0007669"/>
    <property type="project" value="TreeGrafter"/>
</dbReference>
<accession>A0A266QAC4</accession>
<dbReference type="FunFam" id="3.20.20.80:FF:000064">
    <property type="entry name" value="Oligo-1,6-glucosidase"/>
    <property type="match status" value="1"/>
</dbReference>
<dbReference type="InterPro" id="IPR013780">
    <property type="entry name" value="Glyco_hydro_b"/>
</dbReference>
<dbReference type="Proteomes" id="UP000216101">
    <property type="component" value="Unassembled WGS sequence"/>
</dbReference>
<dbReference type="InterPro" id="IPR045857">
    <property type="entry name" value="O16G_dom_2"/>
</dbReference>
<dbReference type="FunFam" id="3.90.400.10:FF:000002">
    <property type="entry name" value="Sucrose isomerase"/>
    <property type="match status" value="1"/>
</dbReference>
<dbReference type="InterPro" id="IPR006047">
    <property type="entry name" value="GH13_cat_dom"/>
</dbReference>
<gene>
    <name evidence="5" type="ORF">CBP51_07280</name>
</gene>
<dbReference type="GO" id="GO:0009313">
    <property type="term" value="P:oligosaccharide catabolic process"/>
    <property type="evidence" value="ECO:0007669"/>
    <property type="project" value="TreeGrafter"/>
</dbReference>
<organism evidence="5 6">
    <name type="scientific">Cellvibrio mixtus</name>
    <dbReference type="NCBI Taxonomy" id="39650"/>
    <lineage>
        <taxon>Bacteria</taxon>
        <taxon>Pseudomonadati</taxon>
        <taxon>Pseudomonadota</taxon>
        <taxon>Gammaproteobacteria</taxon>
        <taxon>Cellvibrionales</taxon>
        <taxon>Cellvibrionaceae</taxon>
        <taxon>Cellvibrio</taxon>
    </lineage>
</organism>
<dbReference type="Gene3D" id="3.20.20.80">
    <property type="entry name" value="Glycosidases"/>
    <property type="match status" value="2"/>
</dbReference>
<dbReference type="RefSeq" id="WP_094984384.1">
    <property type="nucleotide sequence ID" value="NZ_NHNI01000001.1"/>
</dbReference>
<sequence length="540" mass="61807">MTTTPWWRGAVVYQVYPRSLMDANNDGIGDIPGIISKLDYIASLGVDAIWVSPFFKSPMKDFGYDISDYRDIDPIFGTLADFDELIAKAHARGIKIIIDQVLSHTSDQHAWFSESRESRDNPKADWYVWADPLPDGTPPNNWLAIFGGSAWEWEPRRCQYYLHNFLKSQPDLNYHCPQVREQILQEVEFWLQRGVDGLRLDAIIFCFHDKLLRSNPAKPEAERRGRGFREDNPYAFQRHVYDCDRPENLEFLESLRTLMDRYPGTVTLGEIASEDSLKTMAEYTAGNSRLHMAYSFELLVDTLSGTYIRETVETLEKNLLEGWPCWAIGNHDVVRFMSRWGGKDQSPQLAKTLNALLFSLRGSVCSYQGEELGLIEAQIQQHELQDPYGITFWPRFKGRDGCRTPMPWNHTETYAGFSQVKTWLPVPSAHKEQAVSLQDNDPSSILNAYRQFMHWRKDQPALRLGDIAFVADADNYLVFKRHYGNDTLLCAFNFSAQENTVTLDTTYQLQAVVGHGCATTSGLYERLTIPAHGTVIARVM</sequence>
<dbReference type="Gene3D" id="2.60.40.1180">
    <property type="entry name" value="Golgi alpha-mannosidase II"/>
    <property type="match status" value="1"/>
</dbReference>
<dbReference type="STRING" id="1209072.GCA_000766945_03474"/>
<dbReference type="SMART" id="SM00642">
    <property type="entry name" value="Aamy"/>
    <property type="match status" value="1"/>
</dbReference>
<evidence type="ECO:0000256" key="3">
    <source>
        <dbReference type="ARBA" id="ARBA00023295"/>
    </source>
</evidence>
<evidence type="ECO:0000313" key="6">
    <source>
        <dbReference type="Proteomes" id="UP000216101"/>
    </source>
</evidence>
<keyword evidence="3" id="KW-0326">Glycosidase</keyword>